<proteinExistence type="predicted"/>
<dbReference type="STRING" id="1440762.Y882_00660"/>
<reference evidence="1 2" key="1">
    <citation type="journal article" date="2015" name="Antonie Van Leeuwenhoek">
        <title>A phylogenomic and molecular marker based taxonomic framework for the order Xanthomonadales: proposal to transfer the families Algiphilaceae and Solimonadaceae to the order Nevskiales ord. nov. and to create a new family within the order Xanthomonadales, the family Rhodanobacteraceae fam. nov., containing the genus Rhodanobacter and its closest relatives.</title>
        <authorList>
            <person name="Naushad S."/>
            <person name="Adeolu M."/>
            <person name="Wong S."/>
            <person name="Sohail M."/>
            <person name="Schellhorn H.E."/>
            <person name="Gupta R.S."/>
        </authorList>
    </citation>
    <scope>NUCLEOTIDE SEQUENCE [LARGE SCALE GENOMIC DNA]</scope>
    <source>
        <strain evidence="1 2">DSM 16301</strain>
    </source>
</reference>
<dbReference type="OrthoDB" id="9794662at2"/>
<dbReference type="AlphaFoldDB" id="A0A0G9H9F4"/>
<dbReference type="PATRIC" id="fig|1440762.4.peg.129"/>
<accession>A0A0G9H9F4</accession>
<dbReference type="EMBL" id="JPLA01000001">
    <property type="protein sequence ID" value="KLD66213.1"/>
    <property type="molecule type" value="Genomic_DNA"/>
</dbReference>
<evidence type="ECO:0000313" key="1">
    <source>
        <dbReference type="EMBL" id="KLD66213.1"/>
    </source>
</evidence>
<dbReference type="Proteomes" id="UP000035481">
    <property type="component" value="Unassembled WGS sequence"/>
</dbReference>
<dbReference type="RefSeq" id="WP_046969912.1">
    <property type="nucleotide sequence ID" value="NZ_JPLA01000001.1"/>
</dbReference>
<sequence>MALTVDYRETIANRIQSDPAFACALLDEATSMLLNGETEAARLLMRDLTHGLMGFEGLAKATGTPSKSLHRMLSAKGNPGMDALGAIFRQLTRAALDAAAVSARVVRAEAVAA</sequence>
<comment type="caution">
    <text evidence="1">The sequence shown here is derived from an EMBL/GenBank/DDBJ whole genome shotgun (WGS) entry which is preliminary data.</text>
</comment>
<organism evidence="1 2">
    <name type="scientific">Dyella japonica DSM 16301</name>
    <dbReference type="NCBI Taxonomy" id="1440762"/>
    <lineage>
        <taxon>Bacteria</taxon>
        <taxon>Pseudomonadati</taxon>
        <taxon>Pseudomonadota</taxon>
        <taxon>Gammaproteobacteria</taxon>
        <taxon>Lysobacterales</taxon>
        <taxon>Rhodanobacteraceae</taxon>
        <taxon>Dyella</taxon>
    </lineage>
</organism>
<protein>
    <submittedName>
        <fullName evidence="1">Transcriptional regulator</fullName>
    </submittedName>
</protein>
<name>A0A0G9H9F4_9GAMM</name>
<evidence type="ECO:0000313" key="2">
    <source>
        <dbReference type="Proteomes" id="UP000035481"/>
    </source>
</evidence>
<gene>
    <name evidence="1" type="ORF">Y882_00660</name>
</gene>